<dbReference type="Proteomes" id="UP001610444">
    <property type="component" value="Unassembled WGS sequence"/>
</dbReference>
<evidence type="ECO:0000313" key="2">
    <source>
        <dbReference type="Proteomes" id="UP001610444"/>
    </source>
</evidence>
<keyword evidence="2" id="KW-1185">Reference proteome</keyword>
<name>A0ABR4K245_9EURO</name>
<gene>
    <name evidence="1" type="ORF">BJX68DRAFT_129360</name>
</gene>
<dbReference type="GeneID" id="98151434"/>
<protein>
    <submittedName>
        <fullName evidence="1">Uncharacterized protein</fullName>
    </submittedName>
</protein>
<accession>A0ABR4K245</accession>
<dbReference type="EMBL" id="JBFXLR010000034">
    <property type="protein sequence ID" value="KAL2846062.1"/>
    <property type="molecule type" value="Genomic_DNA"/>
</dbReference>
<sequence>MDSIILPASIGFQKANARRMHRRRPPHVGRLSSKNSATDMIMLAVGSHQDDQFFRTGDLFQTEMFGQPSERSVSSRPPIFLLLNPNFSRQSVAESVSLTV</sequence>
<organism evidence="1 2">
    <name type="scientific">Aspergillus pseudodeflectus</name>
    <dbReference type="NCBI Taxonomy" id="176178"/>
    <lineage>
        <taxon>Eukaryota</taxon>
        <taxon>Fungi</taxon>
        <taxon>Dikarya</taxon>
        <taxon>Ascomycota</taxon>
        <taxon>Pezizomycotina</taxon>
        <taxon>Eurotiomycetes</taxon>
        <taxon>Eurotiomycetidae</taxon>
        <taxon>Eurotiales</taxon>
        <taxon>Aspergillaceae</taxon>
        <taxon>Aspergillus</taxon>
        <taxon>Aspergillus subgen. Nidulantes</taxon>
    </lineage>
</organism>
<dbReference type="RefSeq" id="XP_070896992.1">
    <property type="nucleotide sequence ID" value="XM_071036270.1"/>
</dbReference>
<reference evidence="1 2" key="1">
    <citation type="submission" date="2024-07" db="EMBL/GenBank/DDBJ databases">
        <title>Section-level genome sequencing and comparative genomics of Aspergillus sections Usti and Cavernicolus.</title>
        <authorList>
            <consortium name="Lawrence Berkeley National Laboratory"/>
            <person name="Nybo J.L."/>
            <person name="Vesth T.C."/>
            <person name="Theobald S."/>
            <person name="Frisvad J.C."/>
            <person name="Larsen T.O."/>
            <person name="Kjaerboelling I."/>
            <person name="Rothschild-Mancinelli K."/>
            <person name="Lyhne E.K."/>
            <person name="Kogle M.E."/>
            <person name="Barry K."/>
            <person name="Clum A."/>
            <person name="Na H."/>
            <person name="Ledsgaard L."/>
            <person name="Lin J."/>
            <person name="Lipzen A."/>
            <person name="Kuo A."/>
            <person name="Riley R."/>
            <person name="Mondo S."/>
            <person name="LaButti K."/>
            <person name="Haridas S."/>
            <person name="Pangalinan J."/>
            <person name="Salamov A.A."/>
            <person name="Simmons B.A."/>
            <person name="Magnuson J.K."/>
            <person name="Chen J."/>
            <person name="Drula E."/>
            <person name="Henrissat B."/>
            <person name="Wiebenga A."/>
            <person name="Lubbers R.J."/>
            <person name="Gomes A.C."/>
            <person name="Macurrencykelacurrency M.R."/>
            <person name="Stajich J."/>
            <person name="Grigoriev I.V."/>
            <person name="Mortensen U.H."/>
            <person name="De vries R.P."/>
            <person name="Baker S.E."/>
            <person name="Andersen M.R."/>
        </authorList>
    </citation>
    <scope>NUCLEOTIDE SEQUENCE [LARGE SCALE GENOMIC DNA]</scope>
    <source>
        <strain evidence="1 2">CBS 756.74</strain>
    </source>
</reference>
<comment type="caution">
    <text evidence="1">The sequence shown here is derived from an EMBL/GenBank/DDBJ whole genome shotgun (WGS) entry which is preliminary data.</text>
</comment>
<proteinExistence type="predicted"/>
<evidence type="ECO:0000313" key="1">
    <source>
        <dbReference type="EMBL" id="KAL2846062.1"/>
    </source>
</evidence>